<feature type="DNA-binding region" description="H-T-H motif" evidence="4">
    <location>
        <begin position="41"/>
        <end position="60"/>
    </location>
</feature>
<dbReference type="InterPro" id="IPR009057">
    <property type="entry name" value="Homeodomain-like_sf"/>
</dbReference>
<keyword evidence="1" id="KW-0805">Transcription regulation</keyword>
<organism evidence="6 7">
    <name type="scientific">Asaia siamensis</name>
    <dbReference type="NCBI Taxonomy" id="110479"/>
    <lineage>
        <taxon>Bacteria</taxon>
        <taxon>Pseudomonadati</taxon>
        <taxon>Pseudomonadota</taxon>
        <taxon>Alphaproteobacteria</taxon>
        <taxon>Acetobacterales</taxon>
        <taxon>Acetobacteraceae</taxon>
        <taxon>Asaia</taxon>
    </lineage>
</organism>
<keyword evidence="3" id="KW-0804">Transcription</keyword>
<keyword evidence="7" id="KW-1185">Reference proteome</keyword>
<dbReference type="InterPro" id="IPR011075">
    <property type="entry name" value="TetR_C"/>
</dbReference>
<evidence type="ECO:0000259" key="5">
    <source>
        <dbReference type="PROSITE" id="PS50977"/>
    </source>
</evidence>
<evidence type="ECO:0000313" key="7">
    <source>
        <dbReference type="Proteomes" id="UP000637769"/>
    </source>
</evidence>
<sequence length="206" mass="22379">MVTKNIQTQRKARGRPSSFDRETALMAAMRLFWDRGYEGTSFDDLTAVMGISASSFYNSFGSKEALYHEAIDAYARQASAWFVAALETGQTTADAFRALFEAAACAFTRCDSPSGCMIASAATQCSPAQSRLKELMIDQRRLAEDAMKQRLALGVKAGDLAPTTDLDALAGYFSTVMQGLGIQARDGASREKLIEIGHMALSVFKQ</sequence>
<keyword evidence="2 4" id="KW-0238">DNA-binding</keyword>
<dbReference type="PANTHER" id="PTHR47506">
    <property type="entry name" value="TRANSCRIPTIONAL REGULATORY PROTEIN"/>
    <property type="match status" value="1"/>
</dbReference>
<reference evidence="7" key="1">
    <citation type="journal article" date="2019" name="Int. J. Syst. Evol. Microbiol.">
        <title>The Global Catalogue of Microorganisms (GCM) 10K type strain sequencing project: providing services to taxonomists for standard genome sequencing and annotation.</title>
        <authorList>
            <consortium name="The Broad Institute Genomics Platform"/>
            <consortium name="The Broad Institute Genome Sequencing Center for Infectious Disease"/>
            <person name="Wu L."/>
            <person name="Ma J."/>
        </authorList>
    </citation>
    <scope>NUCLEOTIDE SEQUENCE [LARGE SCALE GENOMIC DNA]</scope>
    <source>
        <strain evidence="7">CCM 7132</strain>
    </source>
</reference>
<proteinExistence type="predicted"/>
<feature type="domain" description="HTH tetR-type" evidence="5">
    <location>
        <begin position="18"/>
        <end position="78"/>
    </location>
</feature>
<dbReference type="InterPro" id="IPR036271">
    <property type="entry name" value="Tet_transcr_reg_TetR-rel_C_sf"/>
</dbReference>
<dbReference type="Gene3D" id="1.10.357.10">
    <property type="entry name" value="Tetracycline Repressor, domain 2"/>
    <property type="match status" value="1"/>
</dbReference>
<accession>A0ABQ1LYL7</accession>
<dbReference type="Pfam" id="PF16925">
    <property type="entry name" value="TetR_C_13"/>
    <property type="match status" value="1"/>
</dbReference>
<dbReference type="Proteomes" id="UP000637769">
    <property type="component" value="Unassembled WGS sequence"/>
</dbReference>
<dbReference type="PRINTS" id="PR00455">
    <property type="entry name" value="HTHTETR"/>
</dbReference>
<comment type="caution">
    <text evidence="6">The sequence shown here is derived from an EMBL/GenBank/DDBJ whole genome shotgun (WGS) entry which is preliminary data.</text>
</comment>
<evidence type="ECO:0000256" key="1">
    <source>
        <dbReference type="ARBA" id="ARBA00023015"/>
    </source>
</evidence>
<dbReference type="RefSeq" id="WP_229719753.1">
    <property type="nucleotide sequence ID" value="NZ_BMCH01000003.1"/>
</dbReference>
<gene>
    <name evidence="6" type="ORF">GCM10007207_15310</name>
</gene>
<protein>
    <submittedName>
        <fullName evidence="6">TetR family transcriptional regulator</fullName>
    </submittedName>
</protein>
<evidence type="ECO:0000256" key="3">
    <source>
        <dbReference type="ARBA" id="ARBA00023163"/>
    </source>
</evidence>
<dbReference type="InterPro" id="IPR001647">
    <property type="entry name" value="HTH_TetR"/>
</dbReference>
<evidence type="ECO:0000313" key="6">
    <source>
        <dbReference type="EMBL" id="GGC30727.1"/>
    </source>
</evidence>
<dbReference type="SUPFAM" id="SSF46689">
    <property type="entry name" value="Homeodomain-like"/>
    <property type="match status" value="1"/>
</dbReference>
<dbReference type="PROSITE" id="PS50977">
    <property type="entry name" value="HTH_TETR_2"/>
    <property type="match status" value="1"/>
</dbReference>
<dbReference type="PANTHER" id="PTHR47506:SF1">
    <property type="entry name" value="HTH-TYPE TRANSCRIPTIONAL REGULATOR YJDC"/>
    <property type="match status" value="1"/>
</dbReference>
<dbReference type="SUPFAM" id="SSF48498">
    <property type="entry name" value="Tetracyclin repressor-like, C-terminal domain"/>
    <property type="match status" value="1"/>
</dbReference>
<name>A0ABQ1LYL7_9PROT</name>
<dbReference type="EMBL" id="BMCH01000003">
    <property type="protein sequence ID" value="GGC30727.1"/>
    <property type="molecule type" value="Genomic_DNA"/>
</dbReference>
<evidence type="ECO:0000256" key="2">
    <source>
        <dbReference type="ARBA" id="ARBA00023125"/>
    </source>
</evidence>
<dbReference type="Gene3D" id="1.10.10.60">
    <property type="entry name" value="Homeodomain-like"/>
    <property type="match status" value="1"/>
</dbReference>
<evidence type="ECO:0000256" key="4">
    <source>
        <dbReference type="PROSITE-ProRule" id="PRU00335"/>
    </source>
</evidence>
<dbReference type="Pfam" id="PF00440">
    <property type="entry name" value="TetR_N"/>
    <property type="match status" value="1"/>
</dbReference>